<dbReference type="Proteomes" id="UP000183028">
    <property type="component" value="Unassembled WGS sequence"/>
</dbReference>
<proteinExistence type="predicted"/>
<keyword evidence="1" id="KW-0472">Membrane</keyword>
<organism evidence="2 3">
    <name type="scientific">Sharpea azabuensis</name>
    <dbReference type="NCBI Taxonomy" id="322505"/>
    <lineage>
        <taxon>Bacteria</taxon>
        <taxon>Bacillati</taxon>
        <taxon>Bacillota</taxon>
        <taxon>Erysipelotrichia</taxon>
        <taxon>Erysipelotrichales</taxon>
        <taxon>Coprobacillaceae</taxon>
        <taxon>Sharpea</taxon>
    </lineage>
</organism>
<feature type="transmembrane region" description="Helical" evidence="1">
    <location>
        <begin position="28"/>
        <end position="48"/>
    </location>
</feature>
<keyword evidence="1" id="KW-1133">Transmembrane helix</keyword>
<dbReference type="EMBL" id="FNYK01000077">
    <property type="protein sequence ID" value="SEJ22267.1"/>
    <property type="molecule type" value="Genomic_DNA"/>
</dbReference>
<name>A0A1H6X6P4_9FIRM</name>
<evidence type="ECO:0000313" key="2">
    <source>
        <dbReference type="EMBL" id="SEJ22267.1"/>
    </source>
</evidence>
<evidence type="ECO:0000256" key="1">
    <source>
        <dbReference type="SAM" id="Phobius"/>
    </source>
</evidence>
<keyword evidence="3" id="KW-1185">Reference proteome</keyword>
<accession>A0A1H6X6P4</accession>
<dbReference type="RefSeq" id="WP_074732751.1">
    <property type="nucleotide sequence ID" value="NZ_FNYK01000077.1"/>
</dbReference>
<sequence>MRKTYAYNSIIIGVLVGLLAWASTENVVLGVLACVGVSIVGFVIIRIIEKAIGKGVDAAADAAAKAYRKHKEQNGDKK</sequence>
<feature type="transmembrane region" description="Helical" evidence="1">
    <location>
        <begin position="5"/>
        <end position="22"/>
    </location>
</feature>
<dbReference type="AlphaFoldDB" id="A0A1H6X6P4"/>
<gene>
    <name evidence="2" type="ORF">SAMN04487834_107711</name>
</gene>
<keyword evidence="1" id="KW-0812">Transmembrane</keyword>
<protein>
    <submittedName>
        <fullName evidence="2">Uncharacterized protein</fullName>
    </submittedName>
</protein>
<evidence type="ECO:0000313" key="3">
    <source>
        <dbReference type="Proteomes" id="UP000183028"/>
    </source>
</evidence>
<reference evidence="3" key="1">
    <citation type="submission" date="2016-10" db="EMBL/GenBank/DDBJ databases">
        <authorList>
            <person name="Varghese N."/>
        </authorList>
    </citation>
    <scope>NUCLEOTIDE SEQUENCE [LARGE SCALE GENOMIC DNA]</scope>
    <source>
        <strain evidence="3">DSM 20406</strain>
    </source>
</reference>